<sequence length="136" mass="15193">MVKGAVDTTMEVVMVMEVMVMVEAVMDTDMKYMRVDSGGGDYSRGGNGDGYCTEICCGSRPESSPLLLLQRESSRSNNGQVTLFYTYGPSVLDIYNLTPTFFNLLIDPLDFVPNFLVSTLTRNNNSLINLYIFYVH</sequence>
<dbReference type="AlphaFoldDB" id="A0A8X8AWA7"/>
<gene>
    <name evidence="1" type="ORF">Bca52824_024004</name>
</gene>
<accession>A0A8X8AWA7</accession>
<proteinExistence type="predicted"/>
<evidence type="ECO:0000313" key="1">
    <source>
        <dbReference type="EMBL" id="KAG2312447.1"/>
    </source>
</evidence>
<keyword evidence="2" id="KW-1185">Reference proteome</keyword>
<protein>
    <submittedName>
        <fullName evidence="1">Uncharacterized protein</fullName>
    </submittedName>
</protein>
<reference evidence="1 2" key="1">
    <citation type="submission" date="2020-02" db="EMBL/GenBank/DDBJ databases">
        <authorList>
            <person name="Ma Q."/>
            <person name="Huang Y."/>
            <person name="Song X."/>
            <person name="Pei D."/>
        </authorList>
    </citation>
    <scope>NUCLEOTIDE SEQUENCE [LARGE SCALE GENOMIC DNA]</scope>
    <source>
        <strain evidence="1">Sxm20200214</strain>
        <tissue evidence="1">Leaf</tissue>
    </source>
</reference>
<dbReference type="EMBL" id="JAAMPC010000005">
    <property type="protein sequence ID" value="KAG2312447.1"/>
    <property type="molecule type" value="Genomic_DNA"/>
</dbReference>
<evidence type="ECO:0000313" key="2">
    <source>
        <dbReference type="Proteomes" id="UP000886595"/>
    </source>
</evidence>
<comment type="caution">
    <text evidence="1">The sequence shown here is derived from an EMBL/GenBank/DDBJ whole genome shotgun (WGS) entry which is preliminary data.</text>
</comment>
<dbReference type="Proteomes" id="UP000886595">
    <property type="component" value="Unassembled WGS sequence"/>
</dbReference>
<name>A0A8X8AWA7_BRACI</name>
<organism evidence="1 2">
    <name type="scientific">Brassica carinata</name>
    <name type="common">Ethiopian mustard</name>
    <name type="synonym">Abyssinian cabbage</name>
    <dbReference type="NCBI Taxonomy" id="52824"/>
    <lineage>
        <taxon>Eukaryota</taxon>
        <taxon>Viridiplantae</taxon>
        <taxon>Streptophyta</taxon>
        <taxon>Embryophyta</taxon>
        <taxon>Tracheophyta</taxon>
        <taxon>Spermatophyta</taxon>
        <taxon>Magnoliopsida</taxon>
        <taxon>eudicotyledons</taxon>
        <taxon>Gunneridae</taxon>
        <taxon>Pentapetalae</taxon>
        <taxon>rosids</taxon>
        <taxon>malvids</taxon>
        <taxon>Brassicales</taxon>
        <taxon>Brassicaceae</taxon>
        <taxon>Brassiceae</taxon>
        <taxon>Brassica</taxon>
    </lineage>
</organism>